<gene>
    <name evidence="1" type="ORF">S12H4_01539</name>
</gene>
<reference evidence="1" key="1">
    <citation type="journal article" date="2014" name="Front. Microbiol.">
        <title>High frequency of phylogenetically diverse reductive dehalogenase-homologous genes in deep subseafloor sedimentary metagenomes.</title>
        <authorList>
            <person name="Kawai M."/>
            <person name="Futagami T."/>
            <person name="Toyoda A."/>
            <person name="Takaki Y."/>
            <person name="Nishi S."/>
            <person name="Hori S."/>
            <person name="Arai W."/>
            <person name="Tsubouchi T."/>
            <person name="Morono Y."/>
            <person name="Uchiyama I."/>
            <person name="Ito T."/>
            <person name="Fujiyama A."/>
            <person name="Inagaki F."/>
            <person name="Takami H."/>
        </authorList>
    </citation>
    <scope>NUCLEOTIDE SEQUENCE</scope>
    <source>
        <strain evidence="1">Expedition CK06-06</strain>
    </source>
</reference>
<proteinExistence type="predicted"/>
<organism evidence="1">
    <name type="scientific">marine sediment metagenome</name>
    <dbReference type="NCBI Taxonomy" id="412755"/>
    <lineage>
        <taxon>unclassified sequences</taxon>
        <taxon>metagenomes</taxon>
        <taxon>ecological metagenomes</taxon>
    </lineage>
</organism>
<name>X1Q306_9ZZZZ</name>
<accession>X1Q306</accession>
<protein>
    <submittedName>
        <fullName evidence="1">Uncharacterized protein</fullName>
    </submittedName>
</protein>
<dbReference type="AlphaFoldDB" id="X1Q306"/>
<evidence type="ECO:0000313" key="1">
    <source>
        <dbReference type="EMBL" id="GAI62598.1"/>
    </source>
</evidence>
<sequence>MYLKVVLTGILVCLALLTFQNLKPGEIQAAKDEVVKVDIVGISRPLPVNLVEIRGRRVYKEDLAK</sequence>
<comment type="caution">
    <text evidence="1">The sequence shown here is derived from an EMBL/GenBank/DDBJ whole genome shotgun (WGS) entry which is preliminary data.</text>
</comment>
<dbReference type="EMBL" id="BARW01000314">
    <property type="protein sequence ID" value="GAI62598.1"/>
    <property type="molecule type" value="Genomic_DNA"/>
</dbReference>